<proteinExistence type="predicted"/>
<sequence>MTKKDYRSCSVGQLIQAFLDVSLSQSHAVDEDDHGRYNRLVDDYLALVDELRLRKGDQRRVLRTLFDHIKPQVRLNAAIATLAVLPDEARETLRLIHARREYPQAADAIGLLNALERGTYIPE</sequence>
<evidence type="ECO:0000313" key="2">
    <source>
        <dbReference type="EMBL" id="MBB4002846.1"/>
    </source>
</evidence>
<dbReference type="Proteomes" id="UP000588647">
    <property type="component" value="Unassembled WGS sequence"/>
</dbReference>
<gene>
    <name evidence="2" type="ORF">GGR03_001921</name>
</gene>
<evidence type="ECO:0000313" key="3">
    <source>
        <dbReference type="Proteomes" id="UP000588647"/>
    </source>
</evidence>
<dbReference type="InterPro" id="IPR016024">
    <property type="entry name" value="ARM-type_fold"/>
</dbReference>
<dbReference type="RefSeq" id="WP_183207383.1">
    <property type="nucleotide sequence ID" value="NZ_JAAAMM010000002.1"/>
</dbReference>
<dbReference type="AlphaFoldDB" id="A0A7W6HCV9"/>
<dbReference type="Pfam" id="PF09450">
    <property type="entry name" value="DUF2019"/>
    <property type="match status" value="1"/>
</dbReference>
<keyword evidence="3" id="KW-1185">Reference proteome</keyword>
<dbReference type="SUPFAM" id="SSF48371">
    <property type="entry name" value="ARM repeat"/>
    <property type="match status" value="1"/>
</dbReference>
<dbReference type="EMBL" id="JACIEM010000002">
    <property type="protein sequence ID" value="MBB4002846.1"/>
    <property type="molecule type" value="Genomic_DNA"/>
</dbReference>
<comment type="caution">
    <text evidence="2">The sequence shown here is derived from an EMBL/GenBank/DDBJ whole genome shotgun (WGS) entry which is preliminary data.</text>
</comment>
<accession>A0A7W6HCV9</accession>
<evidence type="ECO:0000259" key="1">
    <source>
        <dbReference type="Pfam" id="PF09450"/>
    </source>
</evidence>
<dbReference type="Gene3D" id="1.25.40.70">
    <property type="entry name" value="Phosphatidylinositol 3-kinase, accessory domain (PIK)"/>
    <property type="match status" value="1"/>
</dbReference>
<name>A0A7W6HCV9_9HYPH</name>
<organism evidence="2 3">
    <name type="scientific">Aurantimonas endophytica</name>
    <dbReference type="NCBI Taxonomy" id="1522175"/>
    <lineage>
        <taxon>Bacteria</taxon>
        <taxon>Pseudomonadati</taxon>
        <taxon>Pseudomonadota</taxon>
        <taxon>Alphaproteobacteria</taxon>
        <taxon>Hyphomicrobiales</taxon>
        <taxon>Aurantimonadaceae</taxon>
        <taxon>Aurantimonas</taxon>
    </lineage>
</organism>
<protein>
    <recommendedName>
        <fullName evidence="1">DUF2019 domain-containing protein</fullName>
    </recommendedName>
</protein>
<reference evidence="2 3" key="1">
    <citation type="submission" date="2020-08" db="EMBL/GenBank/DDBJ databases">
        <title>Genomic Encyclopedia of Type Strains, Phase IV (KMG-IV): sequencing the most valuable type-strain genomes for metagenomic binning, comparative biology and taxonomic classification.</title>
        <authorList>
            <person name="Goeker M."/>
        </authorList>
    </citation>
    <scope>NUCLEOTIDE SEQUENCE [LARGE SCALE GENOMIC DNA]</scope>
    <source>
        <strain evidence="2 3">DSM 103570</strain>
    </source>
</reference>
<dbReference type="InterPro" id="IPR042236">
    <property type="entry name" value="PI3K_accessory_sf"/>
</dbReference>
<feature type="domain" description="DUF2019" evidence="1">
    <location>
        <begin position="13"/>
        <end position="115"/>
    </location>
</feature>
<dbReference type="InterPro" id="IPR018568">
    <property type="entry name" value="DUF2019"/>
</dbReference>